<dbReference type="AlphaFoldDB" id="A0A2C6KMM3"/>
<feature type="compositionally biased region" description="Gly residues" evidence="1">
    <location>
        <begin position="227"/>
        <end position="243"/>
    </location>
</feature>
<feature type="non-terminal residue" evidence="2">
    <location>
        <position position="297"/>
    </location>
</feature>
<proteinExistence type="predicted"/>
<protein>
    <submittedName>
        <fullName evidence="2">Uncharacterized protein</fullName>
    </submittedName>
</protein>
<sequence length="297" mass="30733">MGVVLRSDAAAKRLGNDGLAAEEGVETAIGALEFLLRAWSTWADRIHQQLLVLQGKSQSNGGGGNGSSLPGVSQESNPQGGQVLSSNITGTGGGAGEESLSQRSWRSPLEQSIHFLIRIFVTQGLSICSHRESSTSMPVSNPEGHLSATAGGGPGISSSGVPSTAGAGGSLLDDFLRSFAILGRCIMPQTLEQVLEKSQQLRQEVWNRRRACAEGGGRQGGLMSTAGRGGEQGAGGGGAGGGNSQLVAEDDEQLLDELNFLFLFIQQLIVIPVSGTSKTSQKLSPPAQVLRNEVSQA</sequence>
<keyword evidence="3" id="KW-1185">Reference proteome</keyword>
<feature type="region of interest" description="Disordered" evidence="1">
    <location>
        <begin position="214"/>
        <end position="245"/>
    </location>
</feature>
<feature type="region of interest" description="Disordered" evidence="1">
    <location>
        <begin position="133"/>
        <end position="163"/>
    </location>
</feature>
<evidence type="ECO:0000256" key="1">
    <source>
        <dbReference type="SAM" id="MobiDB-lite"/>
    </source>
</evidence>
<organism evidence="2 3">
    <name type="scientific">Cystoisospora suis</name>
    <dbReference type="NCBI Taxonomy" id="483139"/>
    <lineage>
        <taxon>Eukaryota</taxon>
        <taxon>Sar</taxon>
        <taxon>Alveolata</taxon>
        <taxon>Apicomplexa</taxon>
        <taxon>Conoidasida</taxon>
        <taxon>Coccidia</taxon>
        <taxon>Eucoccidiorida</taxon>
        <taxon>Eimeriorina</taxon>
        <taxon>Sarcocystidae</taxon>
        <taxon>Cystoisospora</taxon>
    </lineage>
</organism>
<dbReference type="GeneID" id="94431874"/>
<dbReference type="EMBL" id="MIGC01004799">
    <property type="protein sequence ID" value="PHJ17643.1"/>
    <property type="molecule type" value="Genomic_DNA"/>
</dbReference>
<evidence type="ECO:0000313" key="2">
    <source>
        <dbReference type="EMBL" id="PHJ17643.1"/>
    </source>
</evidence>
<feature type="region of interest" description="Disordered" evidence="1">
    <location>
        <begin position="277"/>
        <end position="297"/>
    </location>
</feature>
<feature type="compositionally biased region" description="Polar residues" evidence="1">
    <location>
        <begin position="70"/>
        <end position="89"/>
    </location>
</feature>
<dbReference type="Proteomes" id="UP000221165">
    <property type="component" value="Unassembled WGS sequence"/>
</dbReference>
<comment type="caution">
    <text evidence="2">The sequence shown here is derived from an EMBL/GenBank/DDBJ whole genome shotgun (WGS) entry which is preliminary data.</text>
</comment>
<feature type="region of interest" description="Disordered" evidence="1">
    <location>
        <begin position="57"/>
        <end position="103"/>
    </location>
</feature>
<evidence type="ECO:0000313" key="3">
    <source>
        <dbReference type="Proteomes" id="UP000221165"/>
    </source>
</evidence>
<reference evidence="2 3" key="1">
    <citation type="journal article" date="2017" name="Int. J. Parasitol.">
        <title>The genome of the protozoan parasite Cystoisospora suis and a reverse vaccinology approach to identify vaccine candidates.</title>
        <authorList>
            <person name="Palmieri N."/>
            <person name="Shrestha A."/>
            <person name="Ruttkowski B."/>
            <person name="Beck T."/>
            <person name="Vogl C."/>
            <person name="Tomley F."/>
            <person name="Blake D.P."/>
            <person name="Joachim A."/>
        </authorList>
    </citation>
    <scope>NUCLEOTIDE SEQUENCE [LARGE SCALE GENOMIC DNA]</scope>
    <source>
        <strain evidence="2 3">Wien I</strain>
    </source>
</reference>
<name>A0A2C6KMM3_9APIC</name>
<accession>A0A2C6KMM3</accession>
<dbReference type="VEuPathDB" id="ToxoDB:CSUI_008534"/>
<dbReference type="RefSeq" id="XP_067919361.1">
    <property type="nucleotide sequence ID" value="XM_068068663.1"/>
</dbReference>
<gene>
    <name evidence="2" type="ORF">CSUI_008534</name>
</gene>